<feature type="compositionally biased region" description="Polar residues" evidence="1">
    <location>
        <begin position="20"/>
        <end position="53"/>
    </location>
</feature>
<sequence length="53" mass="5656">MQSFKSAGATGYGQPEDRLSTQMGSDSTFGSRSSLVTSVMQHSTLSGRRQSRA</sequence>
<comment type="caution">
    <text evidence="2">The sequence shown here is derived from an EMBL/GenBank/DDBJ whole genome shotgun (WGS) entry which is preliminary data.</text>
</comment>
<dbReference type="EMBL" id="ML996095">
    <property type="protein sequence ID" value="KAF2147658.1"/>
    <property type="molecule type" value="Genomic_DNA"/>
</dbReference>
<evidence type="ECO:0000313" key="2">
    <source>
        <dbReference type="EMBL" id="KAF2147658.1"/>
    </source>
</evidence>
<protein>
    <submittedName>
        <fullName evidence="2">Uncharacterized protein</fullName>
    </submittedName>
</protein>
<evidence type="ECO:0000313" key="3">
    <source>
        <dbReference type="Proteomes" id="UP000799439"/>
    </source>
</evidence>
<accession>A0A9P4MC02</accession>
<dbReference type="Proteomes" id="UP000799439">
    <property type="component" value="Unassembled WGS sequence"/>
</dbReference>
<proteinExistence type="predicted"/>
<evidence type="ECO:0000256" key="1">
    <source>
        <dbReference type="SAM" id="MobiDB-lite"/>
    </source>
</evidence>
<organism evidence="2 3">
    <name type="scientific">Myriangium duriaei CBS 260.36</name>
    <dbReference type="NCBI Taxonomy" id="1168546"/>
    <lineage>
        <taxon>Eukaryota</taxon>
        <taxon>Fungi</taxon>
        <taxon>Dikarya</taxon>
        <taxon>Ascomycota</taxon>
        <taxon>Pezizomycotina</taxon>
        <taxon>Dothideomycetes</taxon>
        <taxon>Dothideomycetidae</taxon>
        <taxon>Myriangiales</taxon>
        <taxon>Myriangiaceae</taxon>
        <taxon>Myriangium</taxon>
    </lineage>
</organism>
<name>A0A9P4MC02_9PEZI</name>
<reference evidence="2" key="1">
    <citation type="journal article" date="2020" name="Stud. Mycol.">
        <title>101 Dothideomycetes genomes: a test case for predicting lifestyles and emergence of pathogens.</title>
        <authorList>
            <person name="Haridas S."/>
            <person name="Albert R."/>
            <person name="Binder M."/>
            <person name="Bloem J."/>
            <person name="Labutti K."/>
            <person name="Salamov A."/>
            <person name="Andreopoulos B."/>
            <person name="Baker S."/>
            <person name="Barry K."/>
            <person name="Bills G."/>
            <person name="Bluhm B."/>
            <person name="Cannon C."/>
            <person name="Castanera R."/>
            <person name="Culley D."/>
            <person name="Daum C."/>
            <person name="Ezra D."/>
            <person name="Gonzalez J."/>
            <person name="Henrissat B."/>
            <person name="Kuo A."/>
            <person name="Liang C."/>
            <person name="Lipzen A."/>
            <person name="Lutzoni F."/>
            <person name="Magnuson J."/>
            <person name="Mondo S."/>
            <person name="Nolan M."/>
            <person name="Ohm R."/>
            <person name="Pangilinan J."/>
            <person name="Park H.-J."/>
            <person name="Ramirez L."/>
            <person name="Alfaro M."/>
            <person name="Sun H."/>
            <person name="Tritt A."/>
            <person name="Yoshinaga Y."/>
            <person name="Zwiers L.-H."/>
            <person name="Turgeon B."/>
            <person name="Goodwin S."/>
            <person name="Spatafora J."/>
            <person name="Crous P."/>
            <person name="Grigoriev I."/>
        </authorList>
    </citation>
    <scope>NUCLEOTIDE SEQUENCE</scope>
    <source>
        <strain evidence="2">CBS 260.36</strain>
    </source>
</reference>
<feature type="region of interest" description="Disordered" evidence="1">
    <location>
        <begin position="1"/>
        <end position="53"/>
    </location>
</feature>
<keyword evidence="3" id="KW-1185">Reference proteome</keyword>
<dbReference type="AlphaFoldDB" id="A0A9P4MC02"/>
<gene>
    <name evidence="2" type="ORF">K461DRAFT_283262</name>
</gene>